<proteinExistence type="predicted"/>
<evidence type="ECO:0000256" key="1">
    <source>
        <dbReference type="SAM" id="Phobius"/>
    </source>
</evidence>
<gene>
    <name evidence="2" type="ORF">EFY79_04525</name>
</gene>
<keyword evidence="1" id="KW-0472">Membrane</keyword>
<dbReference type="Proteomes" id="UP000267223">
    <property type="component" value="Unassembled WGS sequence"/>
</dbReference>
<organism evidence="2 3">
    <name type="scientific">Hanamia caeni</name>
    <dbReference type="NCBI Taxonomy" id="2294116"/>
    <lineage>
        <taxon>Bacteria</taxon>
        <taxon>Pseudomonadati</taxon>
        <taxon>Bacteroidota</taxon>
        <taxon>Chitinophagia</taxon>
        <taxon>Chitinophagales</taxon>
        <taxon>Chitinophagaceae</taxon>
        <taxon>Hanamia</taxon>
    </lineage>
</organism>
<feature type="transmembrane region" description="Helical" evidence="1">
    <location>
        <begin position="147"/>
        <end position="168"/>
    </location>
</feature>
<keyword evidence="1" id="KW-0812">Transmembrane</keyword>
<dbReference type="OrthoDB" id="663559at2"/>
<protein>
    <submittedName>
        <fullName evidence="2">Uncharacterized protein</fullName>
    </submittedName>
</protein>
<sequence length="372" mass="42331">MNINKNNYEEYFLLYADNELSNAERKMVEIFVKENPEFREEFCMLKLTINIPDDEIRLADKSFLFKNENSFISKNNYEEAFIDYHDKELSEKEKLETESFLAQHPELKSEFELISKAKLSPDTSIVYPAKQELYRKEKFGKVVTMGWWRYAAAAALIGFGIWIAAPYFNSSASDHPVVAGINKTNNPKPATEVILPKDAEPITHQVAATSVNEKVADKATNESHLQRIVMHANPKDKPAKNEIAKNTVNITTPSLTKNIQELKKEPVEVIALKASDEKNDQGKDGFEKAIAMQAKSPVEKTEPEVKHNYAQTVAYNETSSNNNYVFYDIPAEEFKKSKVGGFLKKVKRIVERTNPITRLLEGNDEPVVANKF</sequence>
<accession>A0A3M9NMA8</accession>
<dbReference type="RefSeq" id="WP_123119493.1">
    <property type="nucleotide sequence ID" value="NZ_RJJR01000002.1"/>
</dbReference>
<keyword evidence="1" id="KW-1133">Transmembrane helix</keyword>
<evidence type="ECO:0000313" key="2">
    <source>
        <dbReference type="EMBL" id="RNI38929.1"/>
    </source>
</evidence>
<reference evidence="2 3" key="1">
    <citation type="submission" date="2018-11" db="EMBL/GenBank/DDBJ databases">
        <title>Draft genome sequence of Ferruginibacter sp. BO-59.</title>
        <authorList>
            <person name="Im W.T."/>
        </authorList>
    </citation>
    <scope>NUCLEOTIDE SEQUENCE [LARGE SCALE GENOMIC DNA]</scope>
    <source>
        <strain evidence="2 3">BO-59</strain>
    </source>
</reference>
<dbReference type="AlphaFoldDB" id="A0A3M9NMA8"/>
<keyword evidence="3" id="KW-1185">Reference proteome</keyword>
<dbReference type="EMBL" id="RJJR01000002">
    <property type="protein sequence ID" value="RNI38929.1"/>
    <property type="molecule type" value="Genomic_DNA"/>
</dbReference>
<name>A0A3M9NMA8_9BACT</name>
<comment type="caution">
    <text evidence="2">The sequence shown here is derived from an EMBL/GenBank/DDBJ whole genome shotgun (WGS) entry which is preliminary data.</text>
</comment>
<evidence type="ECO:0000313" key="3">
    <source>
        <dbReference type="Proteomes" id="UP000267223"/>
    </source>
</evidence>